<dbReference type="RefSeq" id="WP_190925325.1">
    <property type="nucleotide sequence ID" value="NZ_JACXJA010000005.1"/>
</dbReference>
<keyword evidence="1" id="KW-0472">Membrane</keyword>
<gene>
    <name evidence="2" type="ORF">IDH45_05175</name>
</gene>
<organism evidence="2 3">
    <name type="scientific">Paenibacillus oceani</name>
    <dbReference type="NCBI Taxonomy" id="2772510"/>
    <lineage>
        <taxon>Bacteria</taxon>
        <taxon>Bacillati</taxon>
        <taxon>Bacillota</taxon>
        <taxon>Bacilli</taxon>
        <taxon>Bacillales</taxon>
        <taxon>Paenibacillaceae</taxon>
        <taxon>Paenibacillus</taxon>
    </lineage>
</organism>
<keyword evidence="1" id="KW-0812">Transmembrane</keyword>
<keyword evidence="3" id="KW-1185">Reference proteome</keyword>
<evidence type="ECO:0000313" key="2">
    <source>
        <dbReference type="EMBL" id="MBD2861382.1"/>
    </source>
</evidence>
<dbReference type="Proteomes" id="UP000639396">
    <property type="component" value="Unassembled WGS sequence"/>
</dbReference>
<comment type="caution">
    <text evidence="2">The sequence shown here is derived from an EMBL/GenBank/DDBJ whole genome shotgun (WGS) entry which is preliminary data.</text>
</comment>
<name>A0A927C7D5_9BACL</name>
<evidence type="ECO:0000313" key="3">
    <source>
        <dbReference type="Proteomes" id="UP000639396"/>
    </source>
</evidence>
<feature type="transmembrane region" description="Helical" evidence="1">
    <location>
        <begin position="56"/>
        <end position="74"/>
    </location>
</feature>
<reference evidence="2" key="1">
    <citation type="submission" date="2020-09" db="EMBL/GenBank/DDBJ databases">
        <title>A novel bacterium of genus Paenibacillus, isolated from South China Sea.</title>
        <authorList>
            <person name="Huang H."/>
            <person name="Mo K."/>
            <person name="Hu Y."/>
        </authorList>
    </citation>
    <scope>NUCLEOTIDE SEQUENCE</scope>
    <source>
        <strain evidence="2">IB182363</strain>
    </source>
</reference>
<evidence type="ECO:0000256" key="1">
    <source>
        <dbReference type="SAM" id="Phobius"/>
    </source>
</evidence>
<accession>A0A927C7D5</accession>
<feature type="transmembrane region" description="Helical" evidence="1">
    <location>
        <begin position="27"/>
        <end position="49"/>
    </location>
</feature>
<sequence length="120" mass="13139">MRMYENAAQVWKGYAKNVFPGLGRNGLLLFGVLFSYAFLYLFPLLTLCSSIGHPDLFLPSILALALGFGLKAIVDRSSGVSPKYAWTLPAAICLLIAIGVASWTIAATGNTYEWKGRRYT</sequence>
<proteinExistence type="predicted"/>
<feature type="transmembrane region" description="Helical" evidence="1">
    <location>
        <begin position="86"/>
        <end position="108"/>
    </location>
</feature>
<keyword evidence="1" id="KW-1133">Transmembrane helix</keyword>
<dbReference type="EMBL" id="JACXJA010000005">
    <property type="protein sequence ID" value="MBD2861382.1"/>
    <property type="molecule type" value="Genomic_DNA"/>
</dbReference>
<protein>
    <submittedName>
        <fullName evidence="2">Uncharacterized protein</fullName>
    </submittedName>
</protein>
<dbReference type="AlphaFoldDB" id="A0A927C7D5"/>